<evidence type="ECO:0000313" key="4">
    <source>
        <dbReference type="Proteomes" id="UP000515734"/>
    </source>
</evidence>
<name>A0A6S6P051_9MYCO</name>
<reference evidence="3 4" key="1">
    <citation type="submission" date="2020-07" db="EMBL/GenBank/DDBJ databases">
        <title>Complete genome sequence of Mycolicibacterium litorale like strain isolated from cardiac implantable electronic device infection.</title>
        <authorList>
            <person name="Fukano H."/>
            <person name="Miyama H."/>
            <person name="Hoshino Y."/>
        </authorList>
    </citation>
    <scope>NUCLEOTIDE SEQUENCE [LARGE SCALE GENOMIC DNA]</scope>
    <source>
        <strain evidence="3 4">NIIDNTM18</strain>
    </source>
</reference>
<gene>
    <name evidence="3" type="ORF">NIIDNTM18_07700</name>
</gene>
<dbReference type="InterPro" id="IPR036628">
    <property type="entry name" value="Clp_N_dom_sf"/>
</dbReference>
<dbReference type="Proteomes" id="UP000515734">
    <property type="component" value="Chromosome"/>
</dbReference>
<dbReference type="GO" id="GO:0006508">
    <property type="term" value="P:proteolysis"/>
    <property type="evidence" value="ECO:0007669"/>
    <property type="project" value="UniProtKB-KW"/>
</dbReference>
<keyword evidence="1" id="KW-0677">Repeat</keyword>
<dbReference type="Gene3D" id="1.10.1780.10">
    <property type="entry name" value="Clp, N-terminal domain"/>
    <property type="match status" value="2"/>
</dbReference>
<dbReference type="InterPro" id="IPR004176">
    <property type="entry name" value="Clp_R_N"/>
</dbReference>
<sequence>MFERFSRHARIAVVVAQEEARELHADEIRPEHLLLGVLDSAGGDLAAVLSGHGLTAESVRTQLSGDFDADAAALQSIGIDLHAVRDIADRSFGAGAFDRALRGGRRPRRRHLPFVKPAKKALELALREAVAHHDRVIGAEHLLLGVLRGGDPVALDLVATHVAPQRLRADVSALLAKAA</sequence>
<dbReference type="PROSITE" id="PS51903">
    <property type="entry name" value="CLP_R"/>
    <property type="match status" value="1"/>
</dbReference>
<dbReference type="GO" id="GO:0008233">
    <property type="term" value="F:peptidase activity"/>
    <property type="evidence" value="ECO:0007669"/>
    <property type="project" value="UniProtKB-KW"/>
</dbReference>
<dbReference type="AlphaFoldDB" id="A0A6S6P051"/>
<evidence type="ECO:0000256" key="1">
    <source>
        <dbReference type="PROSITE-ProRule" id="PRU01251"/>
    </source>
</evidence>
<evidence type="ECO:0000259" key="2">
    <source>
        <dbReference type="PROSITE" id="PS51903"/>
    </source>
</evidence>
<dbReference type="EMBL" id="AP023287">
    <property type="protein sequence ID" value="BCI51492.1"/>
    <property type="molecule type" value="Genomic_DNA"/>
</dbReference>
<dbReference type="SUPFAM" id="SSF81923">
    <property type="entry name" value="Double Clp-N motif"/>
    <property type="match status" value="2"/>
</dbReference>
<protein>
    <submittedName>
        <fullName evidence="3">Clp protease</fullName>
    </submittedName>
</protein>
<feature type="domain" description="Clp R" evidence="2">
    <location>
        <begin position="2"/>
        <end position="177"/>
    </location>
</feature>
<evidence type="ECO:0000313" key="3">
    <source>
        <dbReference type="EMBL" id="BCI51492.1"/>
    </source>
</evidence>
<keyword evidence="3" id="KW-0378">Hydrolase</keyword>
<dbReference type="Pfam" id="PF02861">
    <property type="entry name" value="Clp_N"/>
    <property type="match status" value="1"/>
</dbReference>
<organism evidence="3 4">
    <name type="scientific">Mycolicibacterium litorale</name>
    <dbReference type="NCBI Taxonomy" id="758802"/>
    <lineage>
        <taxon>Bacteria</taxon>
        <taxon>Bacillati</taxon>
        <taxon>Actinomycetota</taxon>
        <taxon>Actinomycetes</taxon>
        <taxon>Mycobacteriales</taxon>
        <taxon>Mycobacteriaceae</taxon>
        <taxon>Mycolicibacterium</taxon>
    </lineage>
</organism>
<proteinExistence type="predicted"/>
<dbReference type="RefSeq" id="WP_185294452.1">
    <property type="nucleotide sequence ID" value="NZ_AP023287.1"/>
</dbReference>
<keyword evidence="3" id="KW-0645">Protease</keyword>
<accession>A0A6S6P051</accession>